<protein>
    <submittedName>
        <fullName evidence="2">Uncharacterized protein</fullName>
    </submittedName>
</protein>
<evidence type="ECO:0000313" key="3">
    <source>
        <dbReference type="Proteomes" id="UP001224433"/>
    </source>
</evidence>
<keyword evidence="3" id="KW-1185">Reference proteome</keyword>
<name>A0ABY9JN45_9ACTN</name>
<keyword evidence="1" id="KW-0812">Transmembrane</keyword>
<keyword evidence="1" id="KW-0472">Membrane</keyword>
<feature type="transmembrane region" description="Helical" evidence="1">
    <location>
        <begin position="20"/>
        <end position="39"/>
    </location>
</feature>
<dbReference type="Proteomes" id="UP001224433">
    <property type="component" value="Chromosome"/>
</dbReference>
<dbReference type="RefSeq" id="WP_261988795.1">
    <property type="nucleotide sequence ID" value="NZ_CP120983.1"/>
</dbReference>
<sequence>MSGLAGGVRAMLDGKGLGMTLGIFGIGILGLILTVEWVVTYARER</sequence>
<reference evidence="2 3" key="1">
    <citation type="submission" date="2023-03" db="EMBL/GenBank/DDBJ databases">
        <title>Isolation and description of six Streptomyces strains from soil environments, able to metabolize different microbial glucans.</title>
        <authorList>
            <person name="Widen T."/>
            <person name="Larsbrink J."/>
        </authorList>
    </citation>
    <scope>NUCLEOTIDE SEQUENCE [LARGE SCALE GENOMIC DNA]</scope>
    <source>
        <strain evidence="2 3">Alt3</strain>
    </source>
</reference>
<organism evidence="2 3">
    <name type="scientific">Streptomyces glycanivorans</name>
    <dbReference type="NCBI Taxonomy" id="3033808"/>
    <lineage>
        <taxon>Bacteria</taxon>
        <taxon>Bacillati</taxon>
        <taxon>Actinomycetota</taxon>
        <taxon>Actinomycetes</taxon>
        <taxon>Kitasatosporales</taxon>
        <taxon>Streptomycetaceae</taxon>
        <taxon>Streptomyces</taxon>
    </lineage>
</organism>
<evidence type="ECO:0000256" key="1">
    <source>
        <dbReference type="SAM" id="Phobius"/>
    </source>
</evidence>
<keyword evidence="1" id="KW-1133">Transmembrane helix</keyword>
<accession>A0ABY9JN45</accession>
<evidence type="ECO:0000313" key="2">
    <source>
        <dbReference type="EMBL" id="WLQ69165.1"/>
    </source>
</evidence>
<proteinExistence type="predicted"/>
<dbReference type="EMBL" id="CP120983">
    <property type="protein sequence ID" value="WLQ69165.1"/>
    <property type="molecule type" value="Genomic_DNA"/>
</dbReference>
<gene>
    <name evidence="2" type="ORF">P8A20_36890</name>
</gene>